<dbReference type="InterPro" id="IPR052536">
    <property type="entry name" value="ABC-4_Integral_Memb_Prot"/>
</dbReference>
<keyword evidence="9" id="KW-1185">Reference proteome</keyword>
<feature type="transmembrane region" description="Helical" evidence="6">
    <location>
        <begin position="195"/>
        <end position="215"/>
    </location>
</feature>
<proteinExistence type="inferred from homology"/>
<keyword evidence="2 6" id="KW-1003">Cell membrane</keyword>
<dbReference type="EMBL" id="MZGV01000059">
    <property type="protein sequence ID" value="OPJ58295.1"/>
    <property type="molecule type" value="Genomic_DNA"/>
</dbReference>
<feature type="transmembrane region" description="Helical" evidence="6">
    <location>
        <begin position="60"/>
        <end position="80"/>
    </location>
</feature>
<dbReference type="RefSeq" id="WP_079427162.1">
    <property type="nucleotide sequence ID" value="NZ_MZGV01000059.1"/>
</dbReference>
<gene>
    <name evidence="8" type="primary">bceB_3</name>
    <name evidence="8" type="ORF">CLORY_36580</name>
</gene>
<feature type="transmembrane region" description="Helical" evidence="6">
    <location>
        <begin position="227"/>
        <end position="253"/>
    </location>
</feature>
<evidence type="ECO:0000256" key="5">
    <source>
        <dbReference type="ARBA" id="ARBA00023136"/>
    </source>
</evidence>
<feature type="transmembrane region" description="Helical" evidence="6">
    <location>
        <begin position="20"/>
        <end position="40"/>
    </location>
</feature>
<sequence length="631" mass="71479">MNSFSIAFGNFKRNMRVYGLYIMSMIFSVLVYYNFVALRYNPDFMKFDGSTYIKGTSQVVTYLLLLFLIFFIWFSSSFFLSQRKKEIGIYAFMGVTNFQIASIYFMELIFMGIAAITVGLLLGIMFCKLFLMMLAKVAIMNSKIRFFISIKAVITTAVTFFIIFFINSLLGYINISRSKLIDLFNASKREEKYPKASYIKGVLSIISIGIGYYFARNALGEKFITNIPLAIVFVVLGTYWFFGAVYSIIMKIIIGRKRILYKGVNIVTMSNIAFRIKNNFRTLAAVCVLVAMTLTAYGTVASLKYFVGIRDSIQTPYSISYISDDATVKQKVADNLKTQGKTITMNEKIKFLMLKPKIDEASKCVQKNEATPIVKYSDLVRISRKLNAKKTNYIQKNKLQKNKAFYIETPTVVMSLIDMNSGTAQMNGKKYSIISTLKTPLFGNGVPDGCLILNDEDYNKLKSGNKEYEFNGIRIDKTDDMKKVASSLSKISEIKSSLFTNISKDKSTQSTFGIIYFLGAFLSIVFIVATGSIIYFKLVSEAYIDKNKYTILKRVGMTKSEMHKSVQKQIGISYILPLIVGIIHSCVAMSVLSKMMNYNIIVPAVRSIIIFVVVYGIYFLATTRKYLQIAE</sequence>
<dbReference type="GO" id="GO:0055085">
    <property type="term" value="P:transmembrane transport"/>
    <property type="evidence" value="ECO:0007669"/>
    <property type="project" value="UniProtKB-UniRule"/>
</dbReference>
<dbReference type="InterPro" id="IPR027022">
    <property type="entry name" value="ABC_permease_BceB-typ"/>
</dbReference>
<comment type="caution">
    <text evidence="8">The sequence shown here is derived from an EMBL/GenBank/DDBJ whole genome shotgun (WGS) entry which is preliminary data.</text>
</comment>
<comment type="similarity">
    <text evidence="6">Belongs to the ABC-4 integral membrane protein family.</text>
</comment>
<feature type="transmembrane region" description="Helical" evidence="6">
    <location>
        <begin position="112"/>
        <end position="131"/>
    </location>
</feature>
<dbReference type="PIRSF" id="PIRSF018968">
    <property type="entry name" value="ABC_permease_BceB"/>
    <property type="match status" value="1"/>
</dbReference>
<keyword evidence="4 6" id="KW-1133">Transmembrane helix</keyword>
<dbReference type="AlphaFoldDB" id="A0A1V4IF73"/>
<organism evidence="8 9">
    <name type="scientific">Clostridium oryzae</name>
    <dbReference type="NCBI Taxonomy" id="1450648"/>
    <lineage>
        <taxon>Bacteria</taxon>
        <taxon>Bacillati</taxon>
        <taxon>Bacillota</taxon>
        <taxon>Clostridia</taxon>
        <taxon>Eubacteriales</taxon>
        <taxon>Clostridiaceae</taxon>
        <taxon>Clostridium</taxon>
    </lineage>
</organism>
<evidence type="ECO:0000259" key="7">
    <source>
        <dbReference type="Pfam" id="PF02687"/>
    </source>
</evidence>
<feature type="transmembrane region" description="Helical" evidence="6">
    <location>
        <begin position="283"/>
        <end position="307"/>
    </location>
</feature>
<evidence type="ECO:0000256" key="6">
    <source>
        <dbReference type="PIRNR" id="PIRNR018968"/>
    </source>
</evidence>
<evidence type="ECO:0000313" key="9">
    <source>
        <dbReference type="Proteomes" id="UP000190080"/>
    </source>
</evidence>
<evidence type="ECO:0000313" key="8">
    <source>
        <dbReference type="EMBL" id="OPJ58295.1"/>
    </source>
</evidence>
<feature type="transmembrane region" description="Helical" evidence="6">
    <location>
        <begin position="514"/>
        <end position="536"/>
    </location>
</feature>
<feature type="domain" description="ABC3 transporter permease C-terminal" evidence="7">
    <location>
        <begin position="60"/>
        <end position="178"/>
    </location>
</feature>
<dbReference type="InterPro" id="IPR003838">
    <property type="entry name" value="ABC3_permease_C"/>
</dbReference>
<dbReference type="OrthoDB" id="9781780at2"/>
<keyword evidence="6" id="KW-0813">Transport</keyword>
<keyword evidence="5 6" id="KW-0472">Membrane</keyword>
<feature type="transmembrane region" description="Helical" evidence="6">
    <location>
        <begin position="152"/>
        <end position="175"/>
    </location>
</feature>
<dbReference type="GO" id="GO:0005886">
    <property type="term" value="C:plasma membrane"/>
    <property type="evidence" value="ECO:0007669"/>
    <property type="project" value="UniProtKB-SubCell"/>
</dbReference>
<comment type="subcellular location">
    <subcellularLocation>
        <location evidence="1 6">Cell membrane</location>
        <topology evidence="1 6">Multi-pass membrane protein</topology>
    </subcellularLocation>
</comment>
<dbReference type="Proteomes" id="UP000190080">
    <property type="component" value="Unassembled WGS sequence"/>
</dbReference>
<protein>
    <submittedName>
        <fullName evidence="8">Bacitracin export permease protein BceB</fullName>
    </submittedName>
</protein>
<feature type="transmembrane region" description="Helical" evidence="6">
    <location>
        <begin position="572"/>
        <end position="592"/>
    </location>
</feature>
<reference evidence="8 9" key="1">
    <citation type="submission" date="2017-03" db="EMBL/GenBank/DDBJ databases">
        <title>Genome sequence of Clostridium oryzae DSM 28571.</title>
        <authorList>
            <person name="Poehlein A."/>
            <person name="Daniel R."/>
        </authorList>
    </citation>
    <scope>NUCLEOTIDE SEQUENCE [LARGE SCALE GENOMIC DNA]</scope>
    <source>
        <strain evidence="8 9">DSM 28571</strain>
    </source>
</reference>
<feature type="transmembrane region" description="Helical" evidence="6">
    <location>
        <begin position="598"/>
        <end position="621"/>
    </location>
</feature>
<accession>A0A1V4IF73</accession>
<name>A0A1V4IF73_9CLOT</name>
<evidence type="ECO:0000256" key="3">
    <source>
        <dbReference type="ARBA" id="ARBA00022692"/>
    </source>
</evidence>
<evidence type="ECO:0000256" key="1">
    <source>
        <dbReference type="ARBA" id="ARBA00004651"/>
    </source>
</evidence>
<evidence type="ECO:0000256" key="4">
    <source>
        <dbReference type="ARBA" id="ARBA00022989"/>
    </source>
</evidence>
<dbReference type="PANTHER" id="PTHR46795">
    <property type="entry name" value="ABC TRANSPORTER PERMEASE-RELATED-RELATED"/>
    <property type="match status" value="1"/>
</dbReference>
<dbReference type="STRING" id="1450648.CLORY_36580"/>
<dbReference type="Pfam" id="PF02687">
    <property type="entry name" value="FtsX"/>
    <property type="match status" value="1"/>
</dbReference>
<evidence type="ECO:0000256" key="2">
    <source>
        <dbReference type="ARBA" id="ARBA00022475"/>
    </source>
</evidence>
<keyword evidence="3 6" id="KW-0812">Transmembrane</keyword>
<dbReference type="PANTHER" id="PTHR46795:SF3">
    <property type="entry name" value="ABC TRANSPORTER PERMEASE"/>
    <property type="match status" value="1"/>
</dbReference>